<keyword evidence="1" id="KW-0472">Membrane</keyword>
<name>A0A1H5PWW4_9ACTN</name>
<organism evidence="2 3">
    <name type="scientific">Jiangella alba</name>
    <dbReference type="NCBI Taxonomy" id="561176"/>
    <lineage>
        <taxon>Bacteria</taxon>
        <taxon>Bacillati</taxon>
        <taxon>Actinomycetota</taxon>
        <taxon>Actinomycetes</taxon>
        <taxon>Jiangellales</taxon>
        <taxon>Jiangellaceae</taxon>
        <taxon>Jiangella</taxon>
    </lineage>
</organism>
<gene>
    <name evidence="2" type="ORF">SAMN04488561_6275</name>
</gene>
<feature type="transmembrane region" description="Helical" evidence="1">
    <location>
        <begin position="112"/>
        <end position="132"/>
    </location>
</feature>
<accession>A0A1H5PWW4</accession>
<evidence type="ECO:0000313" key="3">
    <source>
        <dbReference type="Proteomes" id="UP000181980"/>
    </source>
</evidence>
<evidence type="ECO:0000313" key="2">
    <source>
        <dbReference type="EMBL" id="SEF18189.1"/>
    </source>
</evidence>
<dbReference type="AlphaFoldDB" id="A0A1H5PWW4"/>
<dbReference type="OrthoDB" id="5194075at2"/>
<reference evidence="3" key="1">
    <citation type="submission" date="2016-10" db="EMBL/GenBank/DDBJ databases">
        <authorList>
            <person name="Varghese N."/>
            <person name="Submissions S."/>
        </authorList>
    </citation>
    <scope>NUCLEOTIDE SEQUENCE [LARGE SCALE GENOMIC DNA]</scope>
    <source>
        <strain evidence="3">DSM 45237</strain>
    </source>
</reference>
<dbReference type="EMBL" id="FNUC01000004">
    <property type="protein sequence ID" value="SEF18189.1"/>
    <property type="molecule type" value="Genomic_DNA"/>
</dbReference>
<dbReference type="RefSeq" id="WP_069112208.1">
    <property type="nucleotide sequence ID" value="NZ_FNUC01000004.1"/>
</dbReference>
<keyword evidence="1" id="KW-1133">Transmembrane helix</keyword>
<feature type="transmembrane region" description="Helical" evidence="1">
    <location>
        <begin position="80"/>
        <end position="100"/>
    </location>
</feature>
<evidence type="ECO:0008006" key="4">
    <source>
        <dbReference type="Google" id="ProtNLM"/>
    </source>
</evidence>
<dbReference type="STRING" id="561176.SAMN04488561_6275"/>
<protein>
    <recommendedName>
        <fullName evidence="4">ATP synthase protein I</fullName>
    </recommendedName>
</protein>
<keyword evidence="1" id="KW-0812">Transmembrane</keyword>
<evidence type="ECO:0000256" key="1">
    <source>
        <dbReference type="SAM" id="Phobius"/>
    </source>
</evidence>
<feature type="transmembrane region" description="Helical" evidence="1">
    <location>
        <begin position="21"/>
        <end position="39"/>
    </location>
</feature>
<proteinExistence type="predicted"/>
<feature type="transmembrane region" description="Helical" evidence="1">
    <location>
        <begin position="45"/>
        <end position="68"/>
    </location>
</feature>
<sequence>MTEPVSAPPRRRSPAAAARPALLLTTAAGVVCAVTAALAGGSAALWSAVVAAVLVIAFFASGALPVVLARYLPANGMAGAGVLIVTYSLRLALIFIGLGVLTSVDGLDERALGLSLMVCALVYTLTYAVTMFRENSRGARPAVPAGDQK</sequence>
<dbReference type="Proteomes" id="UP000181980">
    <property type="component" value="Unassembled WGS sequence"/>
</dbReference>
<keyword evidence="3" id="KW-1185">Reference proteome</keyword>